<evidence type="ECO:0000313" key="3">
    <source>
        <dbReference type="Proteomes" id="UP000298663"/>
    </source>
</evidence>
<feature type="region of interest" description="Disordered" evidence="1">
    <location>
        <begin position="1"/>
        <end position="73"/>
    </location>
</feature>
<dbReference type="Proteomes" id="UP000298663">
    <property type="component" value="Unassembled WGS sequence"/>
</dbReference>
<keyword evidence="3" id="KW-1185">Reference proteome</keyword>
<sequence>MQSPNRFSESSDDDLAMSQHQRKPEVKRQRGRPMFPAYDPTKQLTKKEQELQSKRDYARQYREKGKSKVEGLKMENEHLKAELARMTLLLAEKDKQIEQLTTEVNGFLPSDLASVIPYNPAIPFYNTGCSPPPPYESNPSTPQINQWQSPYYGNDNVYHTATQSPMDWNPQSQ</sequence>
<name>A0A4U8UJF4_STECR</name>
<reference evidence="2 3" key="1">
    <citation type="journal article" date="2015" name="Genome Biol.">
        <title>Comparative genomics of Steinernema reveals deeply conserved gene regulatory networks.</title>
        <authorList>
            <person name="Dillman A.R."/>
            <person name="Macchietto M."/>
            <person name="Porter C.F."/>
            <person name="Rogers A."/>
            <person name="Williams B."/>
            <person name="Antoshechkin I."/>
            <person name="Lee M.M."/>
            <person name="Goodwin Z."/>
            <person name="Lu X."/>
            <person name="Lewis E.E."/>
            <person name="Goodrich-Blair H."/>
            <person name="Stock S.P."/>
            <person name="Adams B.J."/>
            <person name="Sternberg P.W."/>
            <person name="Mortazavi A."/>
        </authorList>
    </citation>
    <scope>NUCLEOTIDE SEQUENCE [LARGE SCALE GENOMIC DNA]</scope>
    <source>
        <strain evidence="2 3">ALL</strain>
    </source>
</reference>
<protein>
    <recommendedName>
        <fullName evidence="4">BZIP domain-containing protein</fullName>
    </recommendedName>
</protein>
<accession>A0A4U8UJF4</accession>
<proteinExistence type="predicted"/>
<gene>
    <name evidence="2" type="ORF">L596_000849</name>
</gene>
<dbReference type="EMBL" id="AZBU02000001">
    <property type="protein sequence ID" value="TMS33072.1"/>
    <property type="molecule type" value="Genomic_DNA"/>
</dbReference>
<evidence type="ECO:0008006" key="4">
    <source>
        <dbReference type="Google" id="ProtNLM"/>
    </source>
</evidence>
<feature type="region of interest" description="Disordered" evidence="1">
    <location>
        <begin position="133"/>
        <end position="173"/>
    </location>
</feature>
<feature type="compositionally biased region" description="Polar residues" evidence="1">
    <location>
        <begin position="143"/>
        <end position="173"/>
    </location>
</feature>
<comment type="caution">
    <text evidence="2">The sequence shown here is derived from an EMBL/GenBank/DDBJ whole genome shotgun (WGS) entry which is preliminary data.</text>
</comment>
<reference evidence="2 3" key="2">
    <citation type="journal article" date="2019" name="G3 (Bethesda)">
        <title>Hybrid Assembly of the Genome of the Entomopathogenic Nematode Steinernema carpocapsae Identifies the X-Chromosome.</title>
        <authorList>
            <person name="Serra L."/>
            <person name="Macchietto M."/>
            <person name="Macias-Munoz A."/>
            <person name="McGill C.J."/>
            <person name="Rodriguez I.M."/>
            <person name="Rodriguez B."/>
            <person name="Murad R."/>
            <person name="Mortazavi A."/>
        </authorList>
    </citation>
    <scope>NUCLEOTIDE SEQUENCE [LARGE SCALE GENOMIC DNA]</scope>
    <source>
        <strain evidence="2 3">ALL</strain>
    </source>
</reference>
<feature type="compositionally biased region" description="Basic and acidic residues" evidence="1">
    <location>
        <begin position="45"/>
        <end position="73"/>
    </location>
</feature>
<organism evidence="2 3">
    <name type="scientific">Steinernema carpocapsae</name>
    <name type="common">Entomopathogenic nematode</name>
    <dbReference type="NCBI Taxonomy" id="34508"/>
    <lineage>
        <taxon>Eukaryota</taxon>
        <taxon>Metazoa</taxon>
        <taxon>Ecdysozoa</taxon>
        <taxon>Nematoda</taxon>
        <taxon>Chromadorea</taxon>
        <taxon>Rhabditida</taxon>
        <taxon>Tylenchina</taxon>
        <taxon>Panagrolaimomorpha</taxon>
        <taxon>Strongyloidoidea</taxon>
        <taxon>Steinernematidae</taxon>
        <taxon>Steinernema</taxon>
    </lineage>
</organism>
<evidence type="ECO:0000256" key="1">
    <source>
        <dbReference type="SAM" id="MobiDB-lite"/>
    </source>
</evidence>
<dbReference type="OrthoDB" id="10630896at2759"/>
<evidence type="ECO:0000313" key="2">
    <source>
        <dbReference type="EMBL" id="TMS33072.1"/>
    </source>
</evidence>
<dbReference type="AlphaFoldDB" id="A0A4U8UJF4"/>